<name>A0A6M3XIG4_9ZZZZ</name>
<accession>A0A6M3XIG4</accession>
<evidence type="ECO:0000313" key="2">
    <source>
        <dbReference type="EMBL" id="QJH97561.1"/>
    </source>
</evidence>
<proteinExistence type="predicted"/>
<feature type="transmembrane region" description="Helical" evidence="1">
    <location>
        <begin position="54"/>
        <end position="72"/>
    </location>
</feature>
<reference evidence="2" key="1">
    <citation type="submission" date="2020-03" db="EMBL/GenBank/DDBJ databases">
        <title>The deep terrestrial virosphere.</title>
        <authorList>
            <person name="Holmfeldt K."/>
            <person name="Nilsson E."/>
            <person name="Simone D."/>
            <person name="Lopez-Fernandez M."/>
            <person name="Wu X."/>
            <person name="de Brujin I."/>
            <person name="Lundin D."/>
            <person name="Andersson A."/>
            <person name="Bertilsson S."/>
            <person name="Dopson M."/>
        </authorList>
    </citation>
    <scope>NUCLEOTIDE SEQUENCE</scope>
    <source>
        <strain evidence="2">TM448B01032</strain>
    </source>
</reference>
<gene>
    <name evidence="2" type="ORF">TM448B01032_0017</name>
</gene>
<sequence length="74" mass="8666">MDESQIITSEWTTPKEPPGNYTLLTLREWEAREGRAQEFLGESTMRRRLPRWDYVALLVAWAAWTALVWAWAVG</sequence>
<organism evidence="2">
    <name type="scientific">viral metagenome</name>
    <dbReference type="NCBI Taxonomy" id="1070528"/>
    <lineage>
        <taxon>unclassified sequences</taxon>
        <taxon>metagenomes</taxon>
        <taxon>organismal metagenomes</taxon>
    </lineage>
</organism>
<keyword evidence="1" id="KW-1133">Transmembrane helix</keyword>
<dbReference type="AlphaFoldDB" id="A0A6M3XIG4"/>
<protein>
    <submittedName>
        <fullName evidence="2">Uncharacterized protein</fullName>
    </submittedName>
</protein>
<dbReference type="EMBL" id="MT144691">
    <property type="protein sequence ID" value="QJH97561.1"/>
    <property type="molecule type" value="Genomic_DNA"/>
</dbReference>
<keyword evidence="1" id="KW-0472">Membrane</keyword>
<keyword evidence="1" id="KW-0812">Transmembrane</keyword>
<evidence type="ECO:0000256" key="1">
    <source>
        <dbReference type="SAM" id="Phobius"/>
    </source>
</evidence>